<protein>
    <recommendedName>
        <fullName evidence="6">Autophagy-related protein 27</fullName>
    </recommendedName>
</protein>
<keyword evidence="17" id="KW-0968">Cytoplasmic vesicle</keyword>
<keyword evidence="8 19" id="KW-0812">Transmembrane</keyword>
<comment type="subcellular location">
    <subcellularLocation>
        <location evidence="2">Cytoplasmic vesicle membrane</location>
        <topology evidence="2">Single-pass type I membrane protein</topology>
    </subcellularLocation>
    <subcellularLocation>
        <location evidence="4">Golgi apparatus membrane</location>
        <topology evidence="4">Single-pass type I membrane protein</topology>
    </subcellularLocation>
    <subcellularLocation>
        <location evidence="1">Mitochondrion membrane</location>
        <topology evidence="1">Single-pass membrane protein</topology>
    </subcellularLocation>
    <subcellularLocation>
        <location evidence="3">Preautophagosomal structure membrane</location>
        <topology evidence="3">Single-pass type I membrane protein</topology>
    </subcellularLocation>
</comment>
<evidence type="ECO:0000256" key="13">
    <source>
        <dbReference type="ARBA" id="ARBA00023034"/>
    </source>
</evidence>
<evidence type="ECO:0000256" key="18">
    <source>
        <dbReference type="SAM" id="MobiDB-lite"/>
    </source>
</evidence>
<dbReference type="GO" id="GO:0034045">
    <property type="term" value="C:phagophore assembly site membrane"/>
    <property type="evidence" value="ECO:0007669"/>
    <property type="project" value="UniProtKB-SubCell"/>
</dbReference>
<keyword evidence="14" id="KW-0496">Mitochondrion</keyword>
<evidence type="ECO:0000256" key="17">
    <source>
        <dbReference type="ARBA" id="ARBA00023329"/>
    </source>
</evidence>
<dbReference type="PANTHER" id="PTHR15071">
    <property type="entry name" value="MANNOSE-6-PHOSPHATE RECEPTOR FAMILY MEMBER"/>
    <property type="match status" value="1"/>
</dbReference>
<keyword evidence="15 19" id="KW-0472">Membrane</keyword>
<evidence type="ECO:0000256" key="5">
    <source>
        <dbReference type="ARBA" id="ARBA00005363"/>
    </source>
</evidence>
<dbReference type="GO" id="GO:0030659">
    <property type="term" value="C:cytoplasmic vesicle membrane"/>
    <property type="evidence" value="ECO:0007669"/>
    <property type="project" value="UniProtKB-SubCell"/>
</dbReference>
<sequence length="281" mass="30927">MSRRLLPSVVLFASLCATTLAAEWDCHVTLSLHDYDLTSLGQETVERTRENPPSQMVDRVTFDLCKPIQEESSDLPTSDKACQCPPGTYACLTTTNKKAGADDRIVAVVPLATSSSLDPAFSRTNDDALSVVLHGPPWPTSSTTSQALNVTLICGENEKPVIAKHESDNGVMHINWRNKVACPESRNPPENTTPPPSGGDGQQGSTGSGIGWFFFLLFFCFTTYFVLGAYYNYNNYGASGWDLVPHRDFWRDVPYLFRDLFASIFSNRRSYSGARGGYVSV</sequence>
<evidence type="ECO:0000259" key="21">
    <source>
        <dbReference type="PROSITE" id="PS51914"/>
    </source>
</evidence>
<dbReference type="EMBL" id="MU128912">
    <property type="protein sequence ID" value="KAF9520270.1"/>
    <property type="molecule type" value="Genomic_DNA"/>
</dbReference>
<evidence type="ECO:0000256" key="9">
    <source>
        <dbReference type="ARBA" id="ARBA00022729"/>
    </source>
</evidence>
<feature type="region of interest" description="Disordered" evidence="18">
    <location>
        <begin position="182"/>
        <end position="204"/>
    </location>
</feature>
<dbReference type="InterPro" id="IPR018939">
    <property type="entry name" value="Autophagy-rel_prot_27"/>
</dbReference>
<keyword evidence="13" id="KW-0333">Golgi apparatus</keyword>
<keyword evidence="9 20" id="KW-0732">Signal</keyword>
<proteinExistence type="inferred from homology"/>
<reference evidence="22" key="1">
    <citation type="journal article" date="2020" name="Nat. Commun.">
        <title>Large-scale genome sequencing of mycorrhizal fungi provides insights into the early evolution of symbiotic traits.</title>
        <authorList>
            <person name="Miyauchi S."/>
            <person name="Kiss E."/>
            <person name="Kuo A."/>
            <person name="Drula E."/>
            <person name="Kohler A."/>
            <person name="Sanchez-Garcia M."/>
            <person name="Morin E."/>
            <person name="Andreopoulos B."/>
            <person name="Barry K.W."/>
            <person name="Bonito G."/>
            <person name="Buee M."/>
            <person name="Carver A."/>
            <person name="Chen C."/>
            <person name="Cichocki N."/>
            <person name="Clum A."/>
            <person name="Culley D."/>
            <person name="Crous P.W."/>
            <person name="Fauchery L."/>
            <person name="Girlanda M."/>
            <person name="Hayes R.D."/>
            <person name="Keri Z."/>
            <person name="LaButti K."/>
            <person name="Lipzen A."/>
            <person name="Lombard V."/>
            <person name="Magnuson J."/>
            <person name="Maillard F."/>
            <person name="Murat C."/>
            <person name="Nolan M."/>
            <person name="Ohm R.A."/>
            <person name="Pangilinan J."/>
            <person name="Pereira M.F."/>
            <person name="Perotto S."/>
            <person name="Peter M."/>
            <person name="Pfister S."/>
            <person name="Riley R."/>
            <person name="Sitrit Y."/>
            <person name="Stielow J.B."/>
            <person name="Szollosi G."/>
            <person name="Zifcakova L."/>
            <person name="Stursova M."/>
            <person name="Spatafora J.W."/>
            <person name="Tedersoo L."/>
            <person name="Vaario L.M."/>
            <person name="Yamada A."/>
            <person name="Yan M."/>
            <person name="Wang P."/>
            <person name="Xu J."/>
            <person name="Bruns T."/>
            <person name="Baldrian P."/>
            <person name="Vilgalys R."/>
            <person name="Dunand C."/>
            <person name="Henrissat B."/>
            <person name="Grigoriev I.V."/>
            <person name="Hibbett D."/>
            <person name="Nagy L.G."/>
            <person name="Martin F.M."/>
        </authorList>
    </citation>
    <scope>NUCLEOTIDE SEQUENCE</scope>
    <source>
        <strain evidence="22">UP504</strain>
    </source>
</reference>
<keyword evidence="11 19" id="KW-1133">Transmembrane helix</keyword>
<dbReference type="Pfam" id="PF09451">
    <property type="entry name" value="ATG27"/>
    <property type="match status" value="1"/>
</dbReference>
<dbReference type="GO" id="GO:0031966">
    <property type="term" value="C:mitochondrial membrane"/>
    <property type="evidence" value="ECO:0007669"/>
    <property type="project" value="UniProtKB-SubCell"/>
</dbReference>
<keyword evidence="12" id="KW-0072">Autophagy</keyword>
<name>A0A9P6E2H1_9AGAM</name>
<dbReference type="Proteomes" id="UP000886523">
    <property type="component" value="Unassembled WGS sequence"/>
</dbReference>
<comment type="caution">
    <text evidence="22">The sequence shown here is derived from an EMBL/GenBank/DDBJ whole genome shotgun (WGS) entry which is preliminary data.</text>
</comment>
<dbReference type="Gene3D" id="2.70.130.10">
    <property type="entry name" value="Mannose-6-phosphate receptor binding domain"/>
    <property type="match status" value="1"/>
</dbReference>
<dbReference type="PROSITE" id="PS51914">
    <property type="entry name" value="MRH"/>
    <property type="match status" value="1"/>
</dbReference>
<feature type="signal peptide" evidence="20">
    <location>
        <begin position="1"/>
        <end position="21"/>
    </location>
</feature>
<accession>A0A9P6E2H1</accession>
<dbReference type="AlphaFoldDB" id="A0A9P6E2H1"/>
<evidence type="ECO:0000256" key="12">
    <source>
        <dbReference type="ARBA" id="ARBA00023006"/>
    </source>
</evidence>
<evidence type="ECO:0000256" key="4">
    <source>
        <dbReference type="ARBA" id="ARBA00004614"/>
    </source>
</evidence>
<evidence type="ECO:0000256" key="20">
    <source>
        <dbReference type="SAM" id="SignalP"/>
    </source>
</evidence>
<evidence type="ECO:0000256" key="15">
    <source>
        <dbReference type="ARBA" id="ARBA00023136"/>
    </source>
</evidence>
<dbReference type="SUPFAM" id="SSF50911">
    <property type="entry name" value="Mannose 6-phosphate receptor domain"/>
    <property type="match status" value="1"/>
</dbReference>
<evidence type="ECO:0000256" key="8">
    <source>
        <dbReference type="ARBA" id="ARBA00022692"/>
    </source>
</evidence>
<keyword evidence="10" id="KW-0653">Protein transport</keyword>
<dbReference type="PANTHER" id="PTHR15071:SF13">
    <property type="entry name" value="AUTOPHAGY-RELATED PROTEIN 27"/>
    <property type="match status" value="1"/>
</dbReference>
<feature type="transmembrane region" description="Helical" evidence="19">
    <location>
        <begin position="210"/>
        <end position="231"/>
    </location>
</feature>
<evidence type="ECO:0000256" key="19">
    <source>
        <dbReference type="SAM" id="Phobius"/>
    </source>
</evidence>
<evidence type="ECO:0000256" key="3">
    <source>
        <dbReference type="ARBA" id="ARBA00004472"/>
    </source>
</evidence>
<organism evidence="22 23">
    <name type="scientific">Hydnum rufescens UP504</name>
    <dbReference type="NCBI Taxonomy" id="1448309"/>
    <lineage>
        <taxon>Eukaryota</taxon>
        <taxon>Fungi</taxon>
        <taxon>Dikarya</taxon>
        <taxon>Basidiomycota</taxon>
        <taxon>Agaricomycotina</taxon>
        <taxon>Agaricomycetes</taxon>
        <taxon>Cantharellales</taxon>
        <taxon>Hydnaceae</taxon>
        <taxon>Hydnum</taxon>
    </lineage>
</organism>
<dbReference type="GO" id="GO:0000139">
    <property type="term" value="C:Golgi membrane"/>
    <property type="evidence" value="ECO:0007669"/>
    <property type="project" value="UniProtKB-SubCell"/>
</dbReference>
<evidence type="ECO:0000256" key="6">
    <source>
        <dbReference type="ARBA" id="ARBA00013776"/>
    </source>
</evidence>
<comment type="similarity">
    <text evidence="5">Belongs to the ATG27 family.</text>
</comment>
<evidence type="ECO:0000256" key="16">
    <source>
        <dbReference type="ARBA" id="ARBA00023157"/>
    </source>
</evidence>
<gene>
    <name evidence="22" type="ORF">BS47DRAFT_1323752</name>
</gene>
<evidence type="ECO:0000256" key="11">
    <source>
        <dbReference type="ARBA" id="ARBA00022989"/>
    </source>
</evidence>
<evidence type="ECO:0000256" key="14">
    <source>
        <dbReference type="ARBA" id="ARBA00023128"/>
    </source>
</evidence>
<feature type="domain" description="MRH" evidence="21">
    <location>
        <begin position="24"/>
        <end position="184"/>
    </location>
</feature>
<keyword evidence="7" id="KW-0813">Transport</keyword>
<evidence type="ECO:0000313" key="22">
    <source>
        <dbReference type="EMBL" id="KAF9520270.1"/>
    </source>
</evidence>
<evidence type="ECO:0000256" key="10">
    <source>
        <dbReference type="ARBA" id="ARBA00022927"/>
    </source>
</evidence>
<keyword evidence="16" id="KW-1015">Disulfide bond</keyword>
<dbReference type="InterPro" id="IPR044865">
    <property type="entry name" value="MRH_dom"/>
</dbReference>
<evidence type="ECO:0000256" key="2">
    <source>
        <dbReference type="ARBA" id="ARBA00004358"/>
    </source>
</evidence>
<evidence type="ECO:0000256" key="1">
    <source>
        <dbReference type="ARBA" id="ARBA00004304"/>
    </source>
</evidence>
<evidence type="ECO:0000256" key="7">
    <source>
        <dbReference type="ARBA" id="ARBA00022448"/>
    </source>
</evidence>
<feature type="chain" id="PRO_5040307076" description="Autophagy-related protein 27" evidence="20">
    <location>
        <begin position="22"/>
        <end position="281"/>
    </location>
</feature>
<dbReference type="GO" id="GO:0006914">
    <property type="term" value="P:autophagy"/>
    <property type="evidence" value="ECO:0007669"/>
    <property type="project" value="UniProtKB-KW"/>
</dbReference>
<dbReference type="InterPro" id="IPR009011">
    <property type="entry name" value="Man6P_isomerase_rcpt-bd_dom_sf"/>
</dbReference>
<evidence type="ECO:0000313" key="23">
    <source>
        <dbReference type="Proteomes" id="UP000886523"/>
    </source>
</evidence>
<dbReference type="GO" id="GO:0015031">
    <property type="term" value="P:protein transport"/>
    <property type="evidence" value="ECO:0007669"/>
    <property type="project" value="UniProtKB-KW"/>
</dbReference>
<keyword evidence="23" id="KW-1185">Reference proteome</keyword>
<dbReference type="OrthoDB" id="29460at2759"/>